<evidence type="ECO:0000313" key="6">
    <source>
        <dbReference type="EMBL" id="TDT30946.1"/>
    </source>
</evidence>
<evidence type="ECO:0000313" key="7">
    <source>
        <dbReference type="Proteomes" id="UP000295371"/>
    </source>
</evidence>
<keyword evidence="2" id="KW-0285">Flavoprotein</keyword>
<comment type="cofactor">
    <cofactor evidence="1">
        <name>FAD</name>
        <dbReference type="ChEBI" id="CHEBI:57692"/>
    </cofactor>
</comment>
<evidence type="ECO:0000256" key="4">
    <source>
        <dbReference type="ARBA" id="ARBA00023002"/>
    </source>
</evidence>
<dbReference type="SUPFAM" id="SSF54373">
    <property type="entry name" value="FAD-linked reductases, C-terminal domain"/>
    <property type="match status" value="1"/>
</dbReference>
<keyword evidence="3" id="KW-0274">FAD</keyword>
<dbReference type="Pfam" id="PF01266">
    <property type="entry name" value="DAO"/>
    <property type="match status" value="1"/>
</dbReference>
<comment type="caution">
    <text evidence="6">The sequence shown here is derived from an EMBL/GenBank/DDBJ whole genome shotgun (WGS) entry which is preliminary data.</text>
</comment>
<feature type="domain" description="FAD dependent oxidoreductase" evidence="5">
    <location>
        <begin position="7"/>
        <end position="366"/>
    </location>
</feature>
<protein>
    <submittedName>
        <fullName evidence="6">Monomeric sarcosine oxidase</fullName>
    </submittedName>
</protein>
<dbReference type="NCBIfam" id="NF008425">
    <property type="entry name" value="PRK11259.1"/>
    <property type="match status" value="1"/>
</dbReference>
<dbReference type="InterPro" id="IPR006076">
    <property type="entry name" value="FAD-dep_OxRdtase"/>
</dbReference>
<dbReference type="Gene3D" id="3.50.50.60">
    <property type="entry name" value="FAD/NAD(P)-binding domain"/>
    <property type="match status" value="1"/>
</dbReference>
<dbReference type="EMBL" id="SOAW01000002">
    <property type="protein sequence ID" value="TDT30946.1"/>
    <property type="molecule type" value="Genomic_DNA"/>
</dbReference>
<keyword evidence="7" id="KW-1185">Reference proteome</keyword>
<dbReference type="RefSeq" id="WP_133755280.1">
    <property type="nucleotide sequence ID" value="NZ_SOAW01000002.1"/>
</dbReference>
<dbReference type="GO" id="GO:0050660">
    <property type="term" value="F:flavin adenine dinucleotide binding"/>
    <property type="evidence" value="ECO:0007669"/>
    <property type="project" value="InterPro"/>
</dbReference>
<evidence type="ECO:0000256" key="1">
    <source>
        <dbReference type="ARBA" id="ARBA00001974"/>
    </source>
</evidence>
<evidence type="ECO:0000256" key="3">
    <source>
        <dbReference type="ARBA" id="ARBA00022827"/>
    </source>
</evidence>
<dbReference type="GO" id="GO:0008115">
    <property type="term" value="F:sarcosine oxidase activity"/>
    <property type="evidence" value="ECO:0007669"/>
    <property type="project" value="TreeGrafter"/>
</dbReference>
<proteinExistence type="predicted"/>
<dbReference type="PANTHER" id="PTHR10961">
    <property type="entry name" value="PEROXISOMAL SARCOSINE OXIDASE"/>
    <property type="match status" value="1"/>
</dbReference>
<dbReference type="OrthoDB" id="9806452at2"/>
<evidence type="ECO:0000259" key="5">
    <source>
        <dbReference type="Pfam" id="PF01266"/>
    </source>
</evidence>
<dbReference type="AlphaFoldDB" id="A0A4R7J379"/>
<reference evidence="6 7" key="1">
    <citation type="submission" date="2019-03" db="EMBL/GenBank/DDBJ databases">
        <title>Genomic Encyclopedia of Archaeal and Bacterial Type Strains, Phase II (KMG-II): from individual species to whole genera.</title>
        <authorList>
            <person name="Goeker M."/>
        </authorList>
    </citation>
    <scope>NUCLEOTIDE SEQUENCE [LARGE SCALE GENOMIC DNA]</scope>
    <source>
        <strain evidence="6 7">DSM 24323</strain>
    </source>
</reference>
<sequence length="385" mass="41764">MSDNSYDVIVIGLGSFGGAAANALAERGFSVAGFEQFQPGHDQGSVHGGSRIIRQSYFESPAYVPLLRRAYEGWEKLKVESGRDVYDLCGGIYVGDPASTVYAGSLAAAVEHDLPHEVLDAEQIRARFPTMNPQPDALAVYEDNAGYARPEETMFANAEVAARKGAELHFSEPVTHWAATPGGGVEVVTTKGTYSADRLVMASGAWAPRLLADLGLPLTVERMVFYWFTPTPTAALPLSAYDQANHPIYIEETHGNGQIYGFPMTDGLDGGFKLGFFRGGTPTTPELIDRVVHEEETRLMRARATQFFPGLTGPIVQAKTCMYTTSPDEHFILGLHPEHDQVAMMTGCSGHGFKFVPVIGEILADLAMTGKTDHDIALFDPQRFG</sequence>
<keyword evidence="4" id="KW-0560">Oxidoreductase</keyword>
<dbReference type="Proteomes" id="UP000295371">
    <property type="component" value="Unassembled WGS sequence"/>
</dbReference>
<organism evidence="6 7">
    <name type="scientific">Naumannella halotolerans</name>
    <dbReference type="NCBI Taxonomy" id="993414"/>
    <lineage>
        <taxon>Bacteria</taxon>
        <taxon>Bacillati</taxon>
        <taxon>Actinomycetota</taxon>
        <taxon>Actinomycetes</taxon>
        <taxon>Propionibacteriales</taxon>
        <taxon>Propionibacteriaceae</taxon>
        <taxon>Naumannella</taxon>
    </lineage>
</organism>
<gene>
    <name evidence="6" type="ORF">CLV29_2354</name>
</gene>
<dbReference type="PANTHER" id="PTHR10961:SF7">
    <property type="entry name" value="FAD DEPENDENT OXIDOREDUCTASE DOMAIN-CONTAINING PROTEIN"/>
    <property type="match status" value="1"/>
</dbReference>
<name>A0A4R7J379_9ACTN</name>
<dbReference type="Gene3D" id="3.30.9.10">
    <property type="entry name" value="D-Amino Acid Oxidase, subunit A, domain 2"/>
    <property type="match status" value="1"/>
</dbReference>
<dbReference type="SUPFAM" id="SSF51905">
    <property type="entry name" value="FAD/NAD(P)-binding domain"/>
    <property type="match status" value="1"/>
</dbReference>
<dbReference type="InterPro" id="IPR045170">
    <property type="entry name" value="MTOX"/>
</dbReference>
<dbReference type="InterPro" id="IPR036188">
    <property type="entry name" value="FAD/NAD-bd_sf"/>
</dbReference>
<evidence type="ECO:0000256" key="2">
    <source>
        <dbReference type="ARBA" id="ARBA00022630"/>
    </source>
</evidence>
<accession>A0A4R7J379</accession>